<dbReference type="PANTHER" id="PTHR12137">
    <property type="entry name" value="CARBOHYDRATE SULFOTRANSFERASE"/>
    <property type="match status" value="1"/>
</dbReference>
<dbReference type="OrthoDB" id="6117100at2759"/>
<keyword evidence="8 9" id="KW-0325">Glycoprotein</keyword>
<protein>
    <recommendedName>
        <fullName evidence="9">Carbohydrate sulfotransferase</fullName>
        <ecNumber evidence="9">2.8.2.-</ecNumber>
    </recommendedName>
</protein>
<keyword evidence="6 9" id="KW-0333">Golgi apparatus</keyword>
<dbReference type="Gene3D" id="3.40.50.300">
    <property type="entry name" value="P-loop containing nucleotide triphosphate hydrolases"/>
    <property type="match status" value="1"/>
</dbReference>
<sequence>MELKKNTLWIICAFFLFAGNLSYFLLQNKNKYLPNQPANHGSDTSVRYIIENLVNVTQDPTNATKVEMIAAGLRSKELYPCPSNPREGYLCQNYTYSWKNKTDIKHLLEERIQQVRQRCKDYHRHLFNASLSKYGTSENPSTFEGVKRILVSKRLNLALCWIPKTASTFMNSVWFPLSAAPADFSHIRRVNNSHITESRCRIKDFWKQELNIKAEERFVTFVMVRNPWQRLVSVYREKCEQEDKSYTCKLDFGKNCSQPKGVKITFERFLQCVIDRMMREETEYFGHVETSYRRCGVCDYPYRYVVLMENMENELEYIFKQAGLTDPVGVMHAVRTKTIRPIEKTNQHVSYIDYWKQVPSQMIEKIRFLYRYELQLYDYPETPFIIQP</sequence>
<dbReference type="PANTHER" id="PTHR12137:SF54">
    <property type="entry name" value="CARBOHYDRATE SULFOTRANSFERASE"/>
    <property type="match status" value="1"/>
</dbReference>
<keyword evidence="9" id="KW-0119">Carbohydrate metabolism</keyword>
<dbReference type="EMBL" id="VXIV02001797">
    <property type="protein sequence ID" value="KAF6029675.1"/>
    <property type="molecule type" value="Genomic_DNA"/>
</dbReference>
<reference evidence="10" key="1">
    <citation type="submission" date="2020-06" db="EMBL/GenBank/DDBJ databases">
        <title>Draft genome of Bugula neritina, a colonial animal packing powerful symbionts and potential medicines.</title>
        <authorList>
            <person name="Rayko M."/>
        </authorList>
    </citation>
    <scope>NUCLEOTIDE SEQUENCE [LARGE SCALE GENOMIC DNA]</scope>
    <source>
        <strain evidence="10">Kwan_BN1</strain>
    </source>
</reference>
<dbReference type="GO" id="GO:0008146">
    <property type="term" value="F:sulfotransferase activity"/>
    <property type="evidence" value="ECO:0007669"/>
    <property type="project" value="InterPro"/>
</dbReference>
<dbReference type="GO" id="GO:0000139">
    <property type="term" value="C:Golgi membrane"/>
    <property type="evidence" value="ECO:0007669"/>
    <property type="project" value="UniProtKB-SubCell"/>
</dbReference>
<keyword evidence="5 9" id="KW-1133">Transmembrane helix</keyword>
<dbReference type="InterPro" id="IPR018011">
    <property type="entry name" value="Carb_sulfotrans_8-10"/>
</dbReference>
<keyword evidence="7 9" id="KW-0472">Membrane</keyword>
<evidence type="ECO:0000256" key="8">
    <source>
        <dbReference type="ARBA" id="ARBA00023180"/>
    </source>
</evidence>
<comment type="caution">
    <text evidence="10">The sequence shown here is derived from an EMBL/GenBank/DDBJ whole genome shotgun (WGS) entry which is preliminary data.</text>
</comment>
<comment type="subcellular location">
    <subcellularLocation>
        <location evidence="1 9">Golgi apparatus membrane</location>
        <topology evidence="1 9">Single-pass type II membrane protein</topology>
    </subcellularLocation>
</comment>
<organism evidence="10 11">
    <name type="scientific">Bugula neritina</name>
    <name type="common">Brown bryozoan</name>
    <name type="synonym">Sertularia neritina</name>
    <dbReference type="NCBI Taxonomy" id="10212"/>
    <lineage>
        <taxon>Eukaryota</taxon>
        <taxon>Metazoa</taxon>
        <taxon>Spiralia</taxon>
        <taxon>Lophotrochozoa</taxon>
        <taxon>Bryozoa</taxon>
        <taxon>Gymnolaemata</taxon>
        <taxon>Cheilostomatida</taxon>
        <taxon>Flustrina</taxon>
        <taxon>Buguloidea</taxon>
        <taxon>Bugulidae</taxon>
        <taxon>Bugula</taxon>
    </lineage>
</organism>
<evidence type="ECO:0000256" key="6">
    <source>
        <dbReference type="ARBA" id="ARBA00023034"/>
    </source>
</evidence>
<keyword evidence="3 9" id="KW-0808">Transferase</keyword>
<evidence type="ECO:0000256" key="4">
    <source>
        <dbReference type="ARBA" id="ARBA00022692"/>
    </source>
</evidence>
<dbReference type="Pfam" id="PF03567">
    <property type="entry name" value="Sulfotransfer_2"/>
    <property type="match status" value="1"/>
</dbReference>
<feature type="transmembrane region" description="Helical" evidence="9">
    <location>
        <begin position="7"/>
        <end position="26"/>
    </location>
</feature>
<comment type="similarity">
    <text evidence="2 9">Belongs to the sulfotransferase 2 family.</text>
</comment>
<dbReference type="Proteomes" id="UP000593567">
    <property type="component" value="Unassembled WGS sequence"/>
</dbReference>
<dbReference type="EC" id="2.8.2.-" evidence="9"/>
<proteinExistence type="inferred from homology"/>
<evidence type="ECO:0000256" key="7">
    <source>
        <dbReference type="ARBA" id="ARBA00023136"/>
    </source>
</evidence>
<dbReference type="AlphaFoldDB" id="A0A7J7JUX7"/>
<evidence type="ECO:0000256" key="9">
    <source>
        <dbReference type="RuleBase" id="RU364020"/>
    </source>
</evidence>
<dbReference type="InterPro" id="IPR005331">
    <property type="entry name" value="Sulfotransferase"/>
</dbReference>
<keyword evidence="11" id="KW-1185">Reference proteome</keyword>
<dbReference type="GO" id="GO:0016051">
    <property type="term" value="P:carbohydrate biosynthetic process"/>
    <property type="evidence" value="ECO:0007669"/>
    <property type="project" value="InterPro"/>
</dbReference>
<dbReference type="InterPro" id="IPR027417">
    <property type="entry name" value="P-loop_NTPase"/>
</dbReference>
<evidence type="ECO:0000256" key="1">
    <source>
        <dbReference type="ARBA" id="ARBA00004323"/>
    </source>
</evidence>
<evidence type="ECO:0000256" key="3">
    <source>
        <dbReference type="ARBA" id="ARBA00022679"/>
    </source>
</evidence>
<evidence type="ECO:0000313" key="10">
    <source>
        <dbReference type="EMBL" id="KAF6029675.1"/>
    </source>
</evidence>
<gene>
    <name evidence="10" type="ORF">EB796_012006</name>
</gene>
<keyword evidence="9" id="KW-0735">Signal-anchor</keyword>
<dbReference type="SUPFAM" id="SSF52540">
    <property type="entry name" value="P-loop containing nucleoside triphosphate hydrolases"/>
    <property type="match status" value="1"/>
</dbReference>
<evidence type="ECO:0000256" key="2">
    <source>
        <dbReference type="ARBA" id="ARBA00006339"/>
    </source>
</evidence>
<keyword evidence="4 9" id="KW-0812">Transmembrane</keyword>
<evidence type="ECO:0000256" key="5">
    <source>
        <dbReference type="ARBA" id="ARBA00022989"/>
    </source>
</evidence>
<accession>A0A7J7JUX7</accession>
<name>A0A7J7JUX7_BUGNE</name>
<evidence type="ECO:0000313" key="11">
    <source>
        <dbReference type="Proteomes" id="UP000593567"/>
    </source>
</evidence>